<dbReference type="FunFam" id="1.10.510.10:FF:001019">
    <property type="entry name" value="G-type lectin S-receptor-like serine/threonine-protein kinase B120"/>
    <property type="match status" value="1"/>
</dbReference>
<comment type="subcellular location">
    <subcellularLocation>
        <location evidence="1">Membrane</location>
        <topology evidence="1">Single-pass membrane protein</topology>
    </subcellularLocation>
</comment>
<keyword evidence="12" id="KW-0675">Receptor</keyword>
<dbReference type="AlphaFoldDB" id="A0A7N2MSE5"/>
<evidence type="ECO:0000256" key="8">
    <source>
        <dbReference type="ARBA" id="ARBA00022777"/>
    </source>
</evidence>
<evidence type="ECO:0000256" key="4">
    <source>
        <dbReference type="ARBA" id="ARBA00022692"/>
    </source>
</evidence>
<organism evidence="19 20">
    <name type="scientific">Quercus lobata</name>
    <name type="common">Valley oak</name>
    <dbReference type="NCBI Taxonomy" id="97700"/>
    <lineage>
        <taxon>Eukaryota</taxon>
        <taxon>Viridiplantae</taxon>
        <taxon>Streptophyta</taxon>
        <taxon>Embryophyta</taxon>
        <taxon>Tracheophyta</taxon>
        <taxon>Spermatophyta</taxon>
        <taxon>Magnoliopsida</taxon>
        <taxon>eudicotyledons</taxon>
        <taxon>Gunneridae</taxon>
        <taxon>Pentapetalae</taxon>
        <taxon>rosids</taxon>
        <taxon>fabids</taxon>
        <taxon>Fagales</taxon>
        <taxon>Fagaceae</taxon>
        <taxon>Quercus</taxon>
    </lineage>
</organism>
<dbReference type="FunFam" id="3.30.430.20:FF:000003">
    <property type="entry name" value="Cysteine-rich RLK (RECEPTOR-like protein kinase) 10"/>
    <property type="match status" value="1"/>
</dbReference>
<dbReference type="SMART" id="SM00220">
    <property type="entry name" value="S_TKc"/>
    <property type="match status" value="1"/>
</dbReference>
<evidence type="ECO:0000256" key="7">
    <source>
        <dbReference type="ARBA" id="ARBA00022741"/>
    </source>
</evidence>
<dbReference type="PANTHER" id="PTHR27002:SF980">
    <property type="entry name" value="CYSTEINE-RICH RECEPTOR-LIKE PROTEIN KINASE 10 ISOFORM X1"/>
    <property type="match status" value="1"/>
</dbReference>
<evidence type="ECO:0000256" key="16">
    <source>
        <dbReference type="SAM" id="SignalP"/>
    </source>
</evidence>
<dbReference type="PROSITE" id="PS00107">
    <property type="entry name" value="PROTEIN_KINASE_ATP"/>
    <property type="match status" value="1"/>
</dbReference>
<sequence length="597" mass="66576">MAMVSSRLVFLFSICILISQAIAQPDFRYSYCLDKGNYTSNSTYNTNLSQVLSSLSSNTEIDYGFYNFSYGKSPDKVYSLGLRRGDAKPDICRSCLNSATNLLPLLCPNQKEAIGGYDECMLRYSFRDIFNIKETSPSFYLWNPNNVSGNYDQFSQDLMTLLDSKRVQAAAGGSLRYDCLAGAMGEIPNCCDGKQGGRVIRPICNLRFKVGLFYDTTADNASSPSLSPPPPPVPSVSPPASNNTPAAKGKESNKSQTVIIVVPIISFVLGFGTIKVATNDFSDANKLGQGGFGVVYKGKLSDGQVIVVKRLSKNSGQGDLEFKNEVSLVAKLQHRHLVRLLGFCLEGIERLLIYEFVPNGSLDNFIFDPIMCVLLDWARRYKIIGGIARGLLYLHEDSRLRIIHQDLKASNILLDFEMNPKISDFGMARLFELDQSEGNTSRIVGTYGYMSPEYAMHEQFSIKSDVFSFGVLVLVIISGRKNSSFRNGENIEDLLSYENHIFSDHISKFGEAVFQPPLIDLAQVGAMCLGHWSGSKKLNKLVCFTFEWGTLPQVQVSVFCCLRPQAFIYSWDTLTRVLHAGHYHLVLLFTKIRYRIL</sequence>
<reference evidence="19" key="2">
    <citation type="submission" date="2021-01" db="UniProtKB">
        <authorList>
            <consortium name="EnsemblPlants"/>
        </authorList>
    </citation>
    <scope>IDENTIFICATION</scope>
</reference>
<dbReference type="Gramene" id="QL10p046150:mrna">
    <property type="protein sequence ID" value="QL10p046150:mrna"/>
    <property type="gene ID" value="QL10p046150"/>
</dbReference>
<dbReference type="GO" id="GO:0004674">
    <property type="term" value="F:protein serine/threonine kinase activity"/>
    <property type="evidence" value="ECO:0007669"/>
    <property type="project" value="UniProtKB-KW"/>
</dbReference>
<keyword evidence="7 14" id="KW-0547">Nucleotide-binding</keyword>
<evidence type="ECO:0000256" key="2">
    <source>
        <dbReference type="ARBA" id="ARBA00022527"/>
    </source>
</evidence>
<dbReference type="GO" id="GO:0005524">
    <property type="term" value="F:ATP binding"/>
    <property type="evidence" value="ECO:0007669"/>
    <property type="project" value="UniProtKB-UniRule"/>
</dbReference>
<keyword evidence="11" id="KW-0472">Membrane</keyword>
<dbReference type="PANTHER" id="PTHR27002">
    <property type="entry name" value="RECEPTOR-LIKE SERINE/THREONINE-PROTEIN KINASE SD1-8"/>
    <property type="match status" value="1"/>
</dbReference>
<dbReference type="EnsemblPlants" id="QL10p046150:mrna">
    <property type="protein sequence ID" value="QL10p046150:mrna"/>
    <property type="gene ID" value="QL10p046150"/>
</dbReference>
<evidence type="ECO:0000259" key="18">
    <source>
        <dbReference type="PROSITE" id="PS51473"/>
    </source>
</evidence>
<keyword evidence="4" id="KW-0812">Transmembrane</keyword>
<dbReference type="Gene3D" id="3.30.200.20">
    <property type="entry name" value="Phosphorylase Kinase, domain 1"/>
    <property type="match status" value="1"/>
</dbReference>
<dbReference type="FunCoup" id="A0A7N2MSE5">
    <property type="interactions" value="142"/>
</dbReference>
<accession>A0A7N2MSE5</accession>
<keyword evidence="9 14" id="KW-0067">ATP-binding</keyword>
<dbReference type="Proteomes" id="UP000594261">
    <property type="component" value="Chromosome 10"/>
</dbReference>
<dbReference type="InterPro" id="IPR011009">
    <property type="entry name" value="Kinase-like_dom_sf"/>
</dbReference>
<dbReference type="Gene3D" id="1.10.510.10">
    <property type="entry name" value="Transferase(Phosphotransferase) domain 1"/>
    <property type="match status" value="1"/>
</dbReference>
<dbReference type="InterPro" id="IPR000719">
    <property type="entry name" value="Prot_kinase_dom"/>
</dbReference>
<feature type="domain" description="Gnk2-homologous" evidence="18">
    <location>
        <begin position="26"/>
        <end position="129"/>
    </location>
</feature>
<dbReference type="InterPro" id="IPR017441">
    <property type="entry name" value="Protein_kinase_ATP_BS"/>
</dbReference>
<evidence type="ECO:0000256" key="12">
    <source>
        <dbReference type="ARBA" id="ARBA00023170"/>
    </source>
</evidence>
<dbReference type="CDD" id="cd23509">
    <property type="entry name" value="Gnk2-like"/>
    <property type="match status" value="2"/>
</dbReference>
<dbReference type="PROSITE" id="PS51473">
    <property type="entry name" value="GNK2"/>
    <property type="match status" value="1"/>
</dbReference>
<dbReference type="SUPFAM" id="SSF56112">
    <property type="entry name" value="Protein kinase-like (PK-like)"/>
    <property type="match status" value="1"/>
</dbReference>
<dbReference type="InParanoid" id="A0A7N2MSE5"/>
<evidence type="ECO:0000313" key="19">
    <source>
        <dbReference type="EnsemblPlants" id="QL10p046150:mrna"/>
    </source>
</evidence>
<feature type="domain" description="Protein kinase" evidence="17">
    <location>
        <begin position="281"/>
        <end position="568"/>
    </location>
</feature>
<dbReference type="PROSITE" id="PS50011">
    <property type="entry name" value="PROTEIN_KINASE_DOM"/>
    <property type="match status" value="1"/>
</dbReference>
<keyword evidence="5 16" id="KW-0732">Signal</keyword>
<keyword evidence="20" id="KW-1185">Reference proteome</keyword>
<dbReference type="FunFam" id="3.30.200.20:FF:000142">
    <property type="entry name" value="Cysteine-rich receptor-like protein kinase 10"/>
    <property type="match status" value="1"/>
</dbReference>
<feature type="chain" id="PRO_5029915882" evidence="16">
    <location>
        <begin position="24"/>
        <end position="597"/>
    </location>
</feature>
<dbReference type="PROSITE" id="PS00108">
    <property type="entry name" value="PROTEIN_KINASE_ST"/>
    <property type="match status" value="1"/>
</dbReference>
<name>A0A7N2MSE5_QUELO</name>
<proteinExistence type="predicted"/>
<evidence type="ECO:0000256" key="3">
    <source>
        <dbReference type="ARBA" id="ARBA00022679"/>
    </source>
</evidence>
<evidence type="ECO:0000256" key="15">
    <source>
        <dbReference type="SAM" id="MobiDB-lite"/>
    </source>
</evidence>
<keyword evidence="6" id="KW-0677">Repeat</keyword>
<keyword evidence="13" id="KW-0325">Glycoprotein</keyword>
<dbReference type="InterPro" id="IPR038408">
    <property type="entry name" value="GNK2_sf"/>
</dbReference>
<reference evidence="19 20" key="1">
    <citation type="journal article" date="2016" name="G3 (Bethesda)">
        <title>First Draft Assembly and Annotation of the Genome of a California Endemic Oak Quercus lobata Nee (Fagaceae).</title>
        <authorList>
            <person name="Sork V.L."/>
            <person name="Fitz-Gibbon S.T."/>
            <person name="Puiu D."/>
            <person name="Crepeau M."/>
            <person name="Gugger P.F."/>
            <person name="Sherman R."/>
            <person name="Stevens K."/>
            <person name="Langley C.H."/>
            <person name="Pellegrini M."/>
            <person name="Salzberg S.L."/>
        </authorList>
    </citation>
    <scope>NUCLEOTIDE SEQUENCE [LARGE SCALE GENOMIC DNA]</scope>
    <source>
        <strain evidence="19 20">cv. SW786</strain>
    </source>
</reference>
<evidence type="ECO:0000256" key="6">
    <source>
        <dbReference type="ARBA" id="ARBA00022737"/>
    </source>
</evidence>
<keyword evidence="2" id="KW-0723">Serine/threonine-protein kinase</keyword>
<evidence type="ECO:0000259" key="17">
    <source>
        <dbReference type="PROSITE" id="PS50011"/>
    </source>
</evidence>
<dbReference type="EMBL" id="LRBV02000010">
    <property type="status" value="NOT_ANNOTATED_CDS"/>
    <property type="molecule type" value="Genomic_DNA"/>
</dbReference>
<feature type="binding site" evidence="14">
    <location>
        <position position="309"/>
    </location>
    <ligand>
        <name>ATP</name>
        <dbReference type="ChEBI" id="CHEBI:30616"/>
    </ligand>
</feature>
<evidence type="ECO:0000256" key="13">
    <source>
        <dbReference type="ARBA" id="ARBA00023180"/>
    </source>
</evidence>
<dbReference type="Pfam" id="PF00069">
    <property type="entry name" value="Pkinase"/>
    <property type="match status" value="1"/>
</dbReference>
<feature type="region of interest" description="Disordered" evidence="15">
    <location>
        <begin position="221"/>
        <end position="250"/>
    </location>
</feature>
<evidence type="ECO:0000256" key="14">
    <source>
        <dbReference type="PROSITE-ProRule" id="PRU10141"/>
    </source>
</evidence>
<keyword evidence="8" id="KW-0418">Kinase</keyword>
<feature type="compositionally biased region" description="Pro residues" evidence="15">
    <location>
        <begin position="226"/>
        <end position="237"/>
    </location>
</feature>
<feature type="signal peptide" evidence="16">
    <location>
        <begin position="1"/>
        <end position="23"/>
    </location>
</feature>
<evidence type="ECO:0000256" key="1">
    <source>
        <dbReference type="ARBA" id="ARBA00004167"/>
    </source>
</evidence>
<evidence type="ECO:0000256" key="11">
    <source>
        <dbReference type="ARBA" id="ARBA00023136"/>
    </source>
</evidence>
<evidence type="ECO:0000256" key="9">
    <source>
        <dbReference type="ARBA" id="ARBA00022840"/>
    </source>
</evidence>
<keyword evidence="3" id="KW-0808">Transferase</keyword>
<keyword evidence="10" id="KW-1133">Transmembrane helix</keyword>
<dbReference type="OMA" id="EYAMHEQ"/>
<dbReference type="Pfam" id="PF01657">
    <property type="entry name" value="Stress-antifung"/>
    <property type="match status" value="1"/>
</dbReference>
<dbReference type="Gene3D" id="3.30.430.20">
    <property type="entry name" value="Gnk2 domain, C-X8-C-X2-C motif"/>
    <property type="match status" value="2"/>
</dbReference>
<evidence type="ECO:0000256" key="5">
    <source>
        <dbReference type="ARBA" id="ARBA00022729"/>
    </source>
</evidence>
<evidence type="ECO:0000313" key="20">
    <source>
        <dbReference type="Proteomes" id="UP000594261"/>
    </source>
</evidence>
<dbReference type="InterPro" id="IPR008271">
    <property type="entry name" value="Ser/Thr_kinase_AS"/>
</dbReference>
<dbReference type="GO" id="GO:0005886">
    <property type="term" value="C:plasma membrane"/>
    <property type="evidence" value="ECO:0007669"/>
    <property type="project" value="TreeGrafter"/>
</dbReference>
<protein>
    <submittedName>
        <fullName evidence="19">Uncharacterized protein</fullName>
    </submittedName>
</protein>
<evidence type="ECO:0000256" key="10">
    <source>
        <dbReference type="ARBA" id="ARBA00022989"/>
    </source>
</evidence>
<dbReference type="InterPro" id="IPR002902">
    <property type="entry name" value="GNK2"/>
</dbReference>